<reference evidence="1 2" key="1">
    <citation type="submission" date="2020-01" db="EMBL/GenBank/DDBJ databases">
        <authorList>
            <person name="Kim M.K."/>
        </authorList>
    </citation>
    <scope>NUCLEOTIDE SEQUENCE [LARGE SCALE GENOMIC DNA]</scope>
    <source>
        <strain evidence="1 2">172606-1</strain>
    </source>
</reference>
<protein>
    <submittedName>
        <fullName evidence="1">Uncharacterized protein</fullName>
    </submittedName>
</protein>
<name>A0A6C0GED0_9BACT</name>
<evidence type="ECO:0000313" key="1">
    <source>
        <dbReference type="EMBL" id="QHT66030.1"/>
    </source>
</evidence>
<evidence type="ECO:0000313" key="2">
    <source>
        <dbReference type="Proteomes" id="UP000480178"/>
    </source>
</evidence>
<dbReference type="AlphaFoldDB" id="A0A6C0GED0"/>
<gene>
    <name evidence="1" type="ORF">GXP67_04750</name>
</gene>
<keyword evidence="2" id="KW-1185">Reference proteome</keyword>
<organism evidence="1 2">
    <name type="scientific">Rhodocytophaga rosea</name>
    <dbReference type="NCBI Taxonomy" id="2704465"/>
    <lineage>
        <taxon>Bacteria</taxon>
        <taxon>Pseudomonadati</taxon>
        <taxon>Bacteroidota</taxon>
        <taxon>Cytophagia</taxon>
        <taxon>Cytophagales</taxon>
        <taxon>Rhodocytophagaceae</taxon>
        <taxon>Rhodocytophaga</taxon>
    </lineage>
</organism>
<dbReference type="EMBL" id="CP048222">
    <property type="protein sequence ID" value="QHT66030.1"/>
    <property type="molecule type" value="Genomic_DNA"/>
</dbReference>
<dbReference type="RefSeq" id="WP_162442103.1">
    <property type="nucleotide sequence ID" value="NZ_CP048222.1"/>
</dbReference>
<dbReference type="KEGG" id="rhoz:GXP67_04750"/>
<proteinExistence type="predicted"/>
<dbReference type="Proteomes" id="UP000480178">
    <property type="component" value="Chromosome"/>
</dbReference>
<sequence length="356" mass="40196">MFEVQFAYQTLFTLKVTHTYYAQQTSPDFKIKPTAASLKLAEKMGVILKADESGIIVIGDVSRPETLLYYLEQMEGLKFTFWLHCSQPYFISITRLPTENLHTLLYFSNSTAHKKGTEESLLHQASFVSAADRYPVKSGEYEIPAQSKETNLELQDDRGRTLKTGIALANLPFRFDLNGLPEGKYKVIVGKKELETFVHTGIRPDLKAIGLVEIFLTGALKDELIQIIKERDTPGTRAYKIAFQARSTYWKYLIVPKYSNGLQHASIATNDKNIAFKGPEKITLANGDSAFMFQSEEVLPLSESAPYLFQLKKNKNADENNGRIIINRLPHPSLGLVKPQSRSDDSKVFSEILVYI</sequence>
<accession>A0A6C0GED0</accession>